<evidence type="ECO:0000259" key="7">
    <source>
        <dbReference type="PROSITE" id="PS50221"/>
    </source>
</evidence>
<dbReference type="InParanoid" id="A0A6J3C989"/>
<feature type="transmembrane region" description="Helical" evidence="6">
    <location>
        <begin position="776"/>
        <end position="803"/>
    </location>
</feature>
<dbReference type="PANTHER" id="PTHR47767:SF2">
    <property type="entry name" value="GPS DOMAIN-CONTAINING PROTEIN"/>
    <property type="match status" value="1"/>
</dbReference>
<evidence type="ECO:0000313" key="9">
    <source>
        <dbReference type="Proteomes" id="UP001652740"/>
    </source>
</evidence>
<dbReference type="GO" id="GO:0007166">
    <property type="term" value="P:cell surface receptor signaling pathway"/>
    <property type="evidence" value="ECO:0007669"/>
    <property type="project" value="InterPro"/>
</dbReference>
<dbReference type="GO" id="GO:0016020">
    <property type="term" value="C:membrane"/>
    <property type="evidence" value="ECO:0007669"/>
    <property type="project" value="UniProtKB-SubCell"/>
</dbReference>
<dbReference type="PROSITE" id="PS50261">
    <property type="entry name" value="G_PROTEIN_RECEP_F2_4"/>
    <property type="match status" value="1"/>
</dbReference>
<dbReference type="RefSeq" id="XP_031768365.2">
    <property type="nucleotide sequence ID" value="XM_031912505.2"/>
</dbReference>
<dbReference type="Pfam" id="PF01825">
    <property type="entry name" value="GPS"/>
    <property type="match status" value="1"/>
</dbReference>
<feature type="transmembrane region" description="Helical" evidence="6">
    <location>
        <begin position="688"/>
        <end position="712"/>
    </location>
</feature>
<dbReference type="InterPro" id="IPR017981">
    <property type="entry name" value="GPCR_2-like_7TM"/>
</dbReference>
<dbReference type="PANTHER" id="PTHR47767">
    <property type="entry name" value="ADHESION G PROTEIN-COUPLED RECEPTOR G7"/>
    <property type="match status" value="1"/>
</dbReference>
<evidence type="ECO:0000259" key="8">
    <source>
        <dbReference type="PROSITE" id="PS50261"/>
    </source>
</evidence>
<keyword evidence="5" id="KW-1015">Disulfide bond</keyword>
<dbReference type="Proteomes" id="UP001652740">
    <property type="component" value="Unplaced"/>
</dbReference>
<organism evidence="9 10">
    <name type="scientific">Galleria mellonella</name>
    <name type="common">Greater wax moth</name>
    <dbReference type="NCBI Taxonomy" id="7137"/>
    <lineage>
        <taxon>Eukaryota</taxon>
        <taxon>Metazoa</taxon>
        <taxon>Ecdysozoa</taxon>
        <taxon>Arthropoda</taxon>
        <taxon>Hexapoda</taxon>
        <taxon>Insecta</taxon>
        <taxon>Pterygota</taxon>
        <taxon>Neoptera</taxon>
        <taxon>Endopterygota</taxon>
        <taxon>Lepidoptera</taxon>
        <taxon>Glossata</taxon>
        <taxon>Ditrysia</taxon>
        <taxon>Pyraloidea</taxon>
        <taxon>Pyralidae</taxon>
        <taxon>Galleriinae</taxon>
        <taxon>Galleria</taxon>
    </lineage>
</organism>
<evidence type="ECO:0000256" key="6">
    <source>
        <dbReference type="SAM" id="Phobius"/>
    </source>
</evidence>
<reference evidence="10" key="1">
    <citation type="submission" date="2025-08" db="UniProtKB">
        <authorList>
            <consortium name="RefSeq"/>
        </authorList>
    </citation>
    <scope>IDENTIFICATION</scope>
    <source>
        <tissue evidence="10">Whole larvae</tissue>
    </source>
</reference>
<dbReference type="GO" id="GO:0004930">
    <property type="term" value="F:G protein-coupled receptor activity"/>
    <property type="evidence" value="ECO:0007669"/>
    <property type="project" value="InterPro"/>
</dbReference>
<feature type="domain" description="GAIN-B" evidence="7">
    <location>
        <begin position="459"/>
        <end position="613"/>
    </location>
</feature>
<evidence type="ECO:0000256" key="5">
    <source>
        <dbReference type="ARBA" id="ARBA00023157"/>
    </source>
</evidence>
<comment type="subcellular location">
    <subcellularLocation>
        <location evidence="1">Membrane</location>
        <topology evidence="1">Multi-pass membrane protein</topology>
    </subcellularLocation>
</comment>
<feature type="transmembrane region" description="Helical" evidence="6">
    <location>
        <begin position="655"/>
        <end position="676"/>
    </location>
</feature>
<dbReference type="CDD" id="cd15040">
    <property type="entry name" value="7tmB2_Adhesion"/>
    <property type="match status" value="1"/>
</dbReference>
<dbReference type="SMART" id="SM00303">
    <property type="entry name" value="GPS"/>
    <property type="match status" value="1"/>
</dbReference>
<protein>
    <submittedName>
        <fullName evidence="10">Adhesion G-protein coupled receptor G6-like</fullName>
    </submittedName>
</protein>
<dbReference type="PRINTS" id="PR00249">
    <property type="entry name" value="GPCRSECRETIN"/>
</dbReference>
<dbReference type="GeneID" id="116413406"/>
<dbReference type="Pfam" id="PF00002">
    <property type="entry name" value="7tm_2"/>
    <property type="match status" value="1"/>
</dbReference>
<sequence>MPIYALGMIWNNNRNTHKFIPDDYSSVNSVSGQSVFNSNDTVFMAIQNETWKLVNSSFIFNSIICERSVQLNNIIMKLVIKIDKILLIVNNSVDINNVYCYTNSETYYPTKVNILNRTNNKEFNIYELSPKYYGYYWCVHIDPNNFHVTKSKKVLFVGDKKFLSNQYAIKIRLENKYSFKNIEDIKNNWKEKLEKYIFYRTKYLNAHGVESLTNTNGSKDLKIHKNLDLDQNYILSNIKIKRIYMDKRTVLFHVQIREDMIPAESAKIEGGEILFMKPVYYCNKHDVKISLSMNYFTSKSRCNTYKCVGNFDEGVSLVTEGTSDCVIHSSIFNPEHKNIGQLNNKTNSTFGSKTSTLTPEDQLEQVLNDLDTLLQDDVSTIMVDKIDDTFDRVDNLLQIDEDLHIPGQFLHMLDNVSLRLNLNGRETDRIIRNNIALLVADIGPDNPIKGIMIAVRNSSMNSFTDDSFQFLVEEINSTKLLTNTTETIVYLPESITKSHRRISFLVFPNGRAFYSTERNNKVNSNIISVNVENNTGFENEEVIDIYLRPLVKNPGRNVRRECSYWQFTENDTGYWSTEGCIYIKSTDPDTLDICRCNHLTHFAEVLVSHNVNSHRSEIILEVISLVGCCLSILGVFFIVLTAITFRSWRKEFSNLIWLQLCIAIFLLKMCFIPIAFIDFEGRDILCLLVGITLHYTLIATFCWMLVAAILSYRKLVLVFTTDLSHKFLKASAFAWGTPFLIVVILLSVDWHSYMVYFEDITLNRKFCYPSGYGLWFGLYFPVAFMLLANWAIFFSIIYSVFLCKTVPRYGNTNEAVRFAFVSCLLVFLFGLPWIFGFFAYNVVAAYFFVFTATFEGFMLFLFIVLGNKQTRDLWINKLNLKCNRKISLASTYRNKSVVKQKEKWVCSSKTICSKEVYNLDLPY</sequence>
<keyword evidence="3 6" id="KW-1133">Transmembrane helix</keyword>
<dbReference type="Gene3D" id="2.60.220.50">
    <property type="match status" value="1"/>
</dbReference>
<dbReference type="InterPro" id="IPR053066">
    <property type="entry name" value="ADGR_G7"/>
</dbReference>
<evidence type="ECO:0000256" key="1">
    <source>
        <dbReference type="ARBA" id="ARBA00004141"/>
    </source>
</evidence>
<proteinExistence type="predicted"/>
<dbReference type="InterPro" id="IPR046338">
    <property type="entry name" value="GAIN_dom_sf"/>
</dbReference>
<feature type="transmembrane region" description="Helical" evidence="6">
    <location>
        <begin position="618"/>
        <end position="643"/>
    </location>
</feature>
<keyword evidence="9" id="KW-1185">Reference proteome</keyword>
<dbReference type="InterPro" id="IPR000203">
    <property type="entry name" value="GPS"/>
</dbReference>
<dbReference type="KEGG" id="gmw:116413406"/>
<feature type="transmembrane region" description="Helical" evidence="6">
    <location>
        <begin position="815"/>
        <end position="838"/>
    </location>
</feature>
<evidence type="ECO:0000256" key="3">
    <source>
        <dbReference type="ARBA" id="ARBA00022989"/>
    </source>
</evidence>
<feature type="transmembrane region" description="Helical" evidence="6">
    <location>
        <begin position="733"/>
        <end position="756"/>
    </location>
</feature>
<accession>A0A6J3C989</accession>
<keyword evidence="2 6" id="KW-0812">Transmembrane</keyword>
<keyword evidence="4 6" id="KW-0472">Membrane</keyword>
<evidence type="ECO:0000256" key="4">
    <source>
        <dbReference type="ARBA" id="ARBA00023136"/>
    </source>
</evidence>
<gene>
    <name evidence="10" type="primary">LOC116413406</name>
</gene>
<dbReference type="Gene3D" id="1.20.1070.10">
    <property type="entry name" value="Rhodopsin 7-helix transmembrane proteins"/>
    <property type="match status" value="1"/>
</dbReference>
<dbReference type="PROSITE" id="PS50221">
    <property type="entry name" value="GAIN_B"/>
    <property type="match status" value="1"/>
</dbReference>
<dbReference type="AlphaFoldDB" id="A0A6J3C989"/>
<dbReference type="InterPro" id="IPR000832">
    <property type="entry name" value="GPCR_2_secretin-like"/>
</dbReference>
<dbReference type="InterPro" id="IPR057244">
    <property type="entry name" value="GAIN_B"/>
</dbReference>
<feature type="transmembrane region" description="Helical" evidence="6">
    <location>
        <begin position="844"/>
        <end position="865"/>
    </location>
</feature>
<evidence type="ECO:0000313" key="10">
    <source>
        <dbReference type="RefSeq" id="XP_031768365.2"/>
    </source>
</evidence>
<feature type="domain" description="G-protein coupled receptors family 2 profile 2" evidence="8">
    <location>
        <begin position="620"/>
        <end position="867"/>
    </location>
</feature>
<name>A0A6J3C989_GALME</name>
<evidence type="ECO:0000256" key="2">
    <source>
        <dbReference type="ARBA" id="ARBA00022692"/>
    </source>
</evidence>